<name>A0A099L2V7_COLPS</name>
<dbReference type="Gene3D" id="3.40.630.30">
    <property type="match status" value="1"/>
</dbReference>
<evidence type="ECO:0000313" key="4">
    <source>
        <dbReference type="Proteomes" id="UP000029868"/>
    </source>
</evidence>
<sequence length="215" mass="24633">MQKIKNITQYFFSTLGITALFFGVTNLLFRLERFVFFEIQIPNVSVTNVDNQFEFLKLIKLEDLNQLPELIIDDLNKRTGKTVRELIIEGAYVYALLLEQTVVAQVVISKTLPVMIDTPLPLVVDYSIGSRLLGYLYTNPVHRGNNLAGNLISNVIQDLQCKEVPLLIAHISSTNLNSMRVFRKLAWQSVGSIISYNSRRLIFNTRSKHLKFRVK</sequence>
<comment type="caution">
    <text evidence="3">The sequence shown here is derived from an EMBL/GenBank/DDBJ whole genome shotgun (WGS) entry which is preliminary data.</text>
</comment>
<organism evidence="3 4">
    <name type="scientific">Colwellia psychrerythraea</name>
    <name type="common">Vibrio psychroerythus</name>
    <dbReference type="NCBI Taxonomy" id="28229"/>
    <lineage>
        <taxon>Bacteria</taxon>
        <taxon>Pseudomonadati</taxon>
        <taxon>Pseudomonadota</taxon>
        <taxon>Gammaproteobacteria</taxon>
        <taxon>Alteromonadales</taxon>
        <taxon>Colwelliaceae</taxon>
        <taxon>Colwellia</taxon>
    </lineage>
</organism>
<dbReference type="InterPro" id="IPR000182">
    <property type="entry name" value="GNAT_dom"/>
</dbReference>
<reference evidence="3 4" key="1">
    <citation type="submission" date="2014-08" db="EMBL/GenBank/DDBJ databases">
        <title>Genomic and Phenotypic Diversity of Colwellia psychrerythraea strains from Disparate Marine Basins.</title>
        <authorList>
            <person name="Techtmann S.M."/>
            <person name="Stelling S.C."/>
            <person name="Utturkar S.M."/>
            <person name="Alshibli N."/>
            <person name="Harris A."/>
            <person name="Brown S.D."/>
            <person name="Hazen T.C."/>
        </authorList>
    </citation>
    <scope>NUCLEOTIDE SEQUENCE [LARGE SCALE GENOMIC DNA]</scope>
    <source>
        <strain evidence="3 4">GAB14E</strain>
    </source>
</reference>
<dbReference type="Pfam" id="PF08445">
    <property type="entry name" value="FR47"/>
    <property type="match status" value="1"/>
</dbReference>
<dbReference type="Proteomes" id="UP000029868">
    <property type="component" value="Unassembled WGS sequence"/>
</dbReference>
<dbReference type="EMBL" id="JQEC01000006">
    <property type="protein sequence ID" value="KGJ96790.1"/>
    <property type="molecule type" value="Genomic_DNA"/>
</dbReference>
<dbReference type="SUPFAM" id="SSF55729">
    <property type="entry name" value="Acyl-CoA N-acyltransferases (Nat)"/>
    <property type="match status" value="1"/>
</dbReference>
<keyword evidence="1" id="KW-0472">Membrane</keyword>
<accession>A0A099L2V7</accession>
<keyword evidence="1" id="KW-0812">Transmembrane</keyword>
<evidence type="ECO:0000259" key="2">
    <source>
        <dbReference type="PROSITE" id="PS51186"/>
    </source>
</evidence>
<dbReference type="GO" id="GO:0016747">
    <property type="term" value="F:acyltransferase activity, transferring groups other than amino-acyl groups"/>
    <property type="evidence" value="ECO:0007669"/>
    <property type="project" value="InterPro"/>
</dbReference>
<dbReference type="PROSITE" id="PS51186">
    <property type="entry name" value="GNAT"/>
    <property type="match status" value="1"/>
</dbReference>
<protein>
    <submittedName>
        <fullName evidence="3">FR47 domain protein</fullName>
    </submittedName>
</protein>
<dbReference type="AlphaFoldDB" id="A0A099L2V7"/>
<feature type="domain" description="N-acetyltransferase" evidence="2">
    <location>
        <begin position="54"/>
        <end position="215"/>
    </location>
</feature>
<dbReference type="InterPro" id="IPR016181">
    <property type="entry name" value="Acyl_CoA_acyltransferase"/>
</dbReference>
<dbReference type="OrthoDB" id="1450704at2"/>
<dbReference type="PATRIC" id="fig|28229.3.peg.834"/>
<evidence type="ECO:0000256" key="1">
    <source>
        <dbReference type="SAM" id="Phobius"/>
    </source>
</evidence>
<evidence type="ECO:0000313" key="3">
    <source>
        <dbReference type="EMBL" id="KGJ96790.1"/>
    </source>
</evidence>
<proteinExistence type="predicted"/>
<gene>
    <name evidence="3" type="ORF">GAB14E_1666</name>
</gene>
<keyword evidence="1" id="KW-1133">Transmembrane helix</keyword>
<dbReference type="RefSeq" id="WP_033080969.1">
    <property type="nucleotide sequence ID" value="NZ_JQEC01000006.1"/>
</dbReference>
<feature type="transmembrane region" description="Helical" evidence="1">
    <location>
        <begin position="7"/>
        <end position="29"/>
    </location>
</feature>
<dbReference type="InterPro" id="IPR013653">
    <property type="entry name" value="GCN5-like_dom"/>
</dbReference>